<dbReference type="PROSITE" id="PS00163">
    <property type="entry name" value="FUMARATE_LYASES"/>
    <property type="match status" value="1"/>
</dbReference>
<comment type="subunit">
    <text evidence="6">Homotetramer. Residues from neighboring subunits contribute catalytic and substrate-binding residues to each active site.</text>
</comment>
<accession>A0AAV2H168</accession>
<evidence type="ECO:0000256" key="4">
    <source>
        <dbReference type="ARBA" id="ARBA00004734"/>
    </source>
</evidence>
<evidence type="ECO:0000313" key="15">
    <source>
        <dbReference type="EMBL" id="CAL1527415.1"/>
    </source>
</evidence>
<evidence type="ECO:0000256" key="11">
    <source>
        <dbReference type="ARBA" id="ARBA00030717"/>
    </source>
</evidence>
<dbReference type="GO" id="GO:0004018">
    <property type="term" value="F:N6-(1,2-dicarboxyethyl)AMP AMP-lyase (fumarate-forming) activity"/>
    <property type="evidence" value="ECO:0007669"/>
    <property type="project" value="InterPro"/>
</dbReference>
<dbReference type="InterPro" id="IPR022761">
    <property type="entry name" value="Fumarate_lyase_N"/>
</dbReference>
<dbReference type="SMART" id="SM00998">
    <property type="entry name" value="ADSL_C"/>
    <property type="match status" value="1"/>
</dbReference>
<evidence type="ECO:0000256" key="12">
    <source>
        <dbReference type="ARBA" id="ARBA00047513"/>
    </source>
</evidence>
<comment type="catalytic activity">
    <reaction evidence="12 13">
        <text>N(6)-(1,2-dicarboxyethyl)-AMP = fumarate + AMP</text>
        <dbReference type="Rhea" id="RHEA:16853"/>
        <dbReference type="ChEBI" id="CHEBI:29806"/>
        <dbReference type="ChEBI" id="CHEBI:57567"/>
        <dbReference type="ChEBI" id="CHEBI:456215"/>
        <dbReference type="EC" id="4.3.2.2"/>
    </reaction>
</comment>
<dbReference type="Gene3D" id="1.20.200.10">
    <property type="entry name" value="Fumarase/aspartase (Central domain)"/>
    <property type="match status" value="1"/>
</dbReference>
<comment type="similarity">
    <text evidence="5 13">Belongs to the lyase 1 family. Adenylosuccinate lyase subfamily.</text>
</comment>
<dbReference type="Gene3D" id="1.10.275.60">
    <property type="match status" value="1"/>
</dbReference>
<evidence type="ECO:0000256" key="9">
    <source>
        <dbReference type="ARBA" id="ARBA00022755"/>
    </source>
</evidence>
<keyword evidence="16" id="KW-1185">Reference proteome</keyword>
<dbReference type="Pfam" id="PF10397">
    <property type="entry name" value="ADSL_C"/>
    <property type="match status" value="1"/>
</dbReference>
<dbReference type="InterPro" id="IPR000362">
    <property type="entry name" value="Fumarate_lyase_fam"/>
</dbReference>
<evidence type="ECO:0000313" key="16">
    <source>
        <dbReference type="Proteomes" id="UP001497497"/>
    </source>
</evidence>
<comment type="caution">
    <text evidence="15">The sequence shown here is derived from an EMBL/GenBank/DDBJ whole genome shotgun (WGS) entry which is preliminary data.</text>
</comment>
<organism evidence="15 16">
    <name type="scientific">Lymnaea stagnalis</name>
    <name type="common">Great pond snail</name>
    <name type="synonym">Helix stagnalis</name>
    <dbReference type="NCBI Taxonomy" id="6523"/>
    <lineage>
        <taxon>Eukaryota</taxon>
        <taxon>Metazoa</taxon>
        <taxon>Spiralia</taxon>
        <taxon>Lophotrochozoa</taxon>
        <taxon>Mollusca</taxon>
        <taxon>Gastropoda</taxon>
        <taxon>Heterobranchia</taxon>
        <taxon>Euthyneura</taxon>
        <taxon>Panpulmonata</taxon>
        <taxon>Hygrophila</taxon>
        <taxon>Lymnaeoidea</taxon>
        <taxon>Lymnaeidae</taxon>
        <taxon>Lymnaea</taxon>
    </lineage>
</organism>
<dbReference type="InterPro" id="IPR019468">
    <property type="entry name" value="AdenyloSucc_lyase_C"/>
</dbReference>
<evidence type="ECO:0000256" key="3">
    <source>
        <dbReference type="ARBA" id="ARBA00004706"/>
    </source>
</evidence>
<evidence type="ECO:0000256" key="5">
    <source>
        <dbReference type="ARBA" id="ARBA00008273"/>
    </source>
</evidence>
<dbReference type="PRINTS" id="PR00149">
    <property type="entry name" value="FUMRATELYASE"/>
</dbReference>
<comment type="pathway">
    <text evidence="3 13">Purine metabolism; IMP biosynthesis via de novo pathway; 5-amino-1-(5-phospho-D-ribosyl)imidazole-4-carboxamide from 5-amino-1-(5-phospho-D-ribosyl)imidazole-4-carboxylate: step 2/2.</text>
</comment>
<reference evidence="15 16" key="1">
    <citation type="submission" date="2024-04" db="EMBL/GenBank/DDBJ databases">
        <authorList>
            <consortium name="Genoscope - CEA"/>
            <person name="William W."/>
        </authorList>
    </citation>
    <scope>NUCLEOTIDE SEQUENCE [LARGE SCALE GENOMIC DNA]</scope>
</reference>
<dbReference type="InterPro" id="IPR020557">
    <property type="entry name" value="Fumarate_lyase_CS"/>
</dbReference>
<dbReference type="Proteomes" id="UP001497497">
    <property type="component" value="Unassembled WGS sequence"/>
</dbReference>
<dbReference type="FunFam" id="1.10.275.60:FF:000001">
    <property type="entry name" value="Adenylosuccinate lyase"/>
    <property type="match status" value="1"/>
</dbReference>
<evidence type="ECO:0000256" key="6">
    <source>
        <dbReference type="ARBA" id="ARBA00011668"/>
    </source>
</evidence>
<feature type="domain" description="Adenylosuccinate lyase C-terminal" evidence="14">
    <location>
        <begin position="384"/>
        <end position="468"/>
    </location>
</feature>
<dbReference type="Pfam" id="PF00206">
    <property type="entry name" value="Lyase_1"/>
    <property type="match status" value="1"/>
</dbReference>
<dbReference type="GO" id="GO:0044208">
    <property type="term" value="P:'de novo' AMP biosynthetic process"/>
    <property type="evidence" value="ECO:0007669"/>
    <property type="project" value="TreeGrafter"/>
</dbReference>
<dbReference type="InterPro" id="IPR004769">
    <property type="entry name" value="Pur_lyase"/>
</dbReference>
<evidence type="ECO:0000259" key="14">
    <source>
        <dbReference type="SMART" id="SM00998"/>
    </source>
</evidence>
<dbReference type="InterPro" id="IPR008948">
    <property type="entry name" value="L-Aspartase-like"/>
</dbReference>
<proteinExistence type="inferred from homology"/>
<dbReference type="GO" id="GO:0070626">
    <property type="term" value="F:(S)-2-(5-amino-1-(5-phospho-D-ribosyl)imidazole-4-carboxamido) succinate lyase (fumarate-forming) activity"/>
    <property type="evidence" value="ECO:0007669"/>
    <property type="project" value="TreeGrafter"/>
</dbReference>
<comment type="function">
    <text evidence="2">Catalyzes two non-sequential steps in de novo AMP synthesis: converts (S)-2-(5-amino-1-(5-phospho-D-ribosyl)imidazole-4-carboxamido)succinate (SAICAR) to fumarate plus 5-amino-1-(5-phospho-D-ribosyl)imidazole-4-carboxamide, and thereby also contributes to de novo IMP synthesis, and converts succinyladenosine monophosphate (SAMP) to AMP and fumarate.</text>
</comment>
<dbReference type="EMBL" id="CAXITT010000017">
    <property type="protein sequence ID" value="CAL1527415.1"/>
    <property type="molecule type" value="Genomic_DNA"/>
</dbReference>
<name>A0AAV2H168_LYMST</name>
<evidence type="ECO:0000256" key="10">
    <source>
        <dbReference type="ARBA" id="ARBA00023239"/>
    </source>
</evidence>
<dbReference type="NCBIfam" id="TIGR00928">
    <property type="entry name" value="purB"/>
    <property type="match status" value="1"/>
</dbReference>
<protein>
    <recommendedName>
        <fullName evidence="8 13">Adenylosuccinate lyase</fullName>
        <shortName evidence="13">ASL</shortName>
        <ecNumber evidence="7 13">4.3.2.2</ecNumber>
    </recommendedName>
    <alternativeName>
        <fullName evidence="11 13">Adenylosuccinase</fullName>
    </alternativeName>
</protein>
<dbReference type="GO" id="GO:0005829">
    <property type="term" value="C:cytosol"/>
    <property type="evidence" value="ECO:0007669"/>
    <property type="project" value="TreeGrafter"/>
</dbReference>
<sequence>MAAPTSRTVNVENVEYINYRTPLASRYASSEMLKNFGDVKKFSTWRQLWLYLATAEKELGLDISDEQLEEMKENIYNIDFKRAAKEEKKYRHDVMAHVHTFGAVCPKAAPIIHLGATSCYVGDNTDLIVLRDGLEILKPKIASCINELCKFALKNKSLPCLSYTHLQAAQVSTVGKRACIWAQELLMDLKNMERISSELRFRGVKGTTGTQASFLTLFEGDASKVEKLDQRVTELSGFKSHFIICGQTYPRKVDVEILSVFASFGATVHKICTDIRLLASFKELEEPFEAEQIGGSSAMPYKRNPMRSERCCSLARLLISLVQNPLQTASVQWMERTLDDSANRRVVLPEAYLAADAIIITLQNIFEGLVVYPKVIQKRLDDELPFMASENIIMAVVKVGGNRQECHEKIRSLAIQSAHVMKHDGLPCDLMDRIKEDPYFTTILDTLDTCVDSNSFIGMSTHQVDRFIEEEVNPVLVKYRDIFTKAQLLEI</sequence>
<evidence type="ECO:0000256" key="8">
    <source>
        <dbReference type="ARBA" id="ARBA00017058"/>
    </source>
</evidence>
<dbReference type="Gene3D" id="1.10.40.30">
    <property type="entry name" value="Fumarase/aspartase (C-terminal domain)"/>
    <property type="match status" value="1"/>
</dbReference>
<evidence type="ECO:0000256" key="1">
    <source>
        <dbReference type="ARBA" id="ARBA00000598"/>
    </source>
</evidence>
<evidence type="ECO:0000256" key="7">
    <source>
        <dbReference type="ARBA" id="ARBA00012339"/>
    </source>
</evidence>
<evidence type="ECO:0000256" key="2">
    <source>
        <dbReference type="ARBA" id="ARBA00002971"/>
    </source>
</evidence>
<dbReference type="EC" id="4.3.2.2" evidence="7 13"/>
<comment type="catalytic activity">
    <reaction evidence="1 13">
        <text>(2S)-2-[5-amino-1-(5-phospho-beta-D-ribosyl)imidazole-4-carboxamido]succinate = 5-amino-1-(5-phospho-beta-D-ribosyl)imidazole-4-carboxamide + fumarate</text>
        <dbReference type="Rhea" id="RHEA:23920"/>
        <dbReference type="ChEBI" id="CHEBI:29806"/>
        <dbReference type="ChEBI" id="CHEBI:58443"/>
        <dbReference type="ChEBI" id="CHEBI:58475"/>
        <dbReference type="EC" id="4.3.2.2"/>
    </reaction>
</comment>
<dbReference type="PANTHER" id="PTHR43172:SF1">
    <property type="entry name" value="ADENYLOSUCCINATE LYASE"/>
    <property type="match status" value="1"/>
</dbReference>
<gene>
    <name evidence="15" type="ORF">GSLYS_00001592001</name>
</gene>
<evidence type="ECO:0000256" key="13">
    <source>
        <dbReference type="RuleBase" id="RU361172"/>
    </source>
</evidence>
<dbReference type="PANTHER" id="PTHR43172">
    <property type="entry name" value="ADENYLOSUCCINATE LYASE"/>
    <property type="match status" value="1"/>
</dbReference>
<dbReference type="SUPFAM" id="SSF48557">
    <property type="entry name" value="L-aspartase-like"/>
    <property type="match status" value="1"/>
</dbReference>
<dbReference type="CDD" id="cd03302">
    <property type="entry name" value="Adenylsuccinate_lyase_2"/>
    <property type="match status" value="1"/>
</dbReference>
<comment type="pathway">
    <text evidence="4 13">Purine metabolism; AMP biosynthesis via de novo pathway; AMP from IMP: step 2/2.</text>
</comment>
<dbReference type="AlphaFoldDB" id="A0AAV2H168"/>
<keyword evidence="10 13" id="KW-0456">Lyase</keyword>
<keyword evidence="9 13" id="KW-0658">Purine biosynthesis</keyword>